<evidence type="ECO:0000256" key="12">
    <source>
        <dbReference type="ARBA" id="ARBA00023172"/>
    </source>
</evidence>
<dbReference type="InterPro" id="IPR012337">
    <property type="entry name" value="RNaseH-like_sf"/>
</dbReference>
<dbReference type="GO" id="GO:0007186">
    <property type="term" value="P:G protein-coupled receptor signaling pathway"/>
    <property type="evidence" value="ECO:0007669"/>
    <property type="project" value="TreeGrafter"/>
</dbReference>
<dbReference type="InterPro" id="IPR008376">
    <property type="entry name" value="Chaperone_Ric-8_A/B"/>
</dbReference>
<dbReference type="InterPro" id="IPR011010">
    <property type="entry name" value="DNA_brk_join_enz"/>
</dbReference>
<keyword evidence="4" id="KW-0344">Guanine-nucleotide releasing factor</keyword>
<keyword evidence="8" id="KW-0255">Endonuclease</keyword>
<dbReference type="GO" id="GO:0006310">
    <property type="term" value="P:DNA recombination"/>
    <property type="evidence" value="ECO:0007669"/>
    <property type="project" value="UniProtKB-KW"/>
</dbReference>
<evidence type="ECO:0000256" key="3">
    <source>
        <dbReference type="ARBA" id="ARBA00022490"/>
    </source>
</evidence>
<evidence type="ECO:0000256" key="6">
    <source>
        <dbReference type="ARBA" id="ARBA00022695"/>
    </source>
</evidence>
<dbReference type="SUPFAM" id="SSF53098">
    <property type="entry name" value="Ribonuclease H-like"/>
    <property type="match status" value="1"/>
</dbReference>
<comment type="caution">
    <text evidence="15">The sequence shown here is derived from an EMBL/GenBank/DDBJ whole genome shotgun (WGS) entry which is preliminary data.</text>
</comment>
<dbReference type="GO" id="GO:0015074">
    <property type="term" value="P:DNA integration"/>
    <property type="evidence" value="ECO:0007669"/>
    <property type="project" value="InterPro"/>
</dbReference>
<dbReference type="PANTHER" id="PTHR12425">
    <property type="entry name" value="SYNEMBRYN"/>
    <property type="match status" value="1"/>
</dbReference>
<comment type="subcellular location">
    <subcellularLocation>
        <location evidence="1">Cytoplasm</location>
        <location evidence="1">Cell cortex</location>
    </subcellularLocation>
</comment>
<sequence>MSPVMGNIVRLMTRKCYVAIESRESWDRKLSLSSLNSVIEEIGFWCKNLSLYNHRFLFLSKEKNVIVYSDASDSACAACTVEVEEKVFHRMWTDNERLQSSTWRELKAIEDALKSFSNYLAGKSLKWFTDNQNCEKIVQSGSMKPNLQDMALNIFSTCISHGIDLDIQWVPRKMNERADYLSKIIDLDDWCISNSCFDYISSIWGPFTIDRFASSSNNKVPRFNSMFWNPGSEHVDCFSCTWKNENNWLVPPISLVDVFNTGRWTSTLLDSRNMRDQRLQELTSLLPSYCLKAKADNTRRQYRYAYKHFSDWCISHALTSLPASDHTVSMYIIHLAQTYSSAPKIEESTHAISWFHDLAGFTDPCQSNLVKQVKEGAIRDTKKPVCRKEPISAQHMSLLVDKFGNENCSLYDMRTTTMCLLSYAGFLRFSELSNLRMCDVNFFQTHVTLYIVKSKTDKYKAGSTVCISKTVCMRMRELETETQLERKNNINEAVLSFMFLLNVKKREGEQVGNGQTFSFPEITSSLKQGIVEAIMKKLDKPASSQCYIACLQTLRLFSREKDKLASMTTETSLALVMKMAGLQHYAHEDGEVIQIQNDDPEVMIEAQKCLCNLIYNSKQAQAVCSKNGCVEGIIQRLKTYKDPELKYDIKFFDMRMLFLLTALCSDTRPRICYDLHGFTYLMEVVDLTLRDSESRQTSLTDQEVDLCSEILKILFNLTSSMDKNNLDEEEEAHFMRLVCVLRDLLMCNTLSKDKKEDLQSHTVNLLTNIPKDCYEELLIPLNEADINCIENKEVEYDGKNMEAIIVLLDFLYHRLDRPLKSLKESLAPILHSMCEMCRANRAIRKFCKTKVLPPLKDDVKRLPEEGDTLRNRLCKLLTSPITEVKELTADLIFVLCKESVNRMVKYTGYGNAAGLLANRGLLLGGKPQGDYSSDSDESETEEYSNLKEMINPVTGRWEQHKASPMEGMTEEQKEYEAMKLVQAMDKLHRGGIIQPSTIGPDGKPRPVEHMLELTSNMDNMNITEEQESD</sequence>
<evidence type="ECO:0000259" key="14">
    <source>
        <dbReference type="Pfam" id="PF17917"/>
    </source>
</evidence>
<dbReference type="GO" id="GO:0001965">
    <property type="term" value="F:G-protein alpha-subunit binding"/>
    <property type="evidence" value="ECO:0007669"/>
    <property type="project" value="TreeGrafter"/>
</dbReference>
<comment type="similarity">
    <text evidence="2">Belongs to the synembryn family.</text>
</comment>
<evidence type="ECO:0000256" key="9">
    <source>
        <dbReference type="ARBA" id="ARBA00022801"/>
    </source>
</evidence>
<keyword evidence="10" id="KW-0695">RNA-directed DNA polymerase</keyword>
<dbReference type="EMBL" id="VSWD01000005">
    <property type="protein sequence ID" value="KAK3101859.1"/>
    <property type="molecule type" value="Genomic_DNA"/>
</dbReference>
<organism evidence="15 16">
    <name type="scientific">Pinctada imbricata</name>
    <name type="common">Atlantic pearl-oyster</name>
    <name type="synonym">Pinctada martensii</name>
    <dbReference type="NCBI Taxonomy" id="66713"/>
    <lineage>
        <taxon>Eukaryota</taxon>
        <taxon>Metazoa</taxon>
        <taxon>Spiralia</taxon>
        <taxon>Lophotrochozoa</taxon>
        <taxon>Mollusca</taxon>
        <taxon>Bivalvia</taxon>
        <taxon>Autobranchia</taxon>
        <taxon>Pteriomorphia</taxon>
        <taxon>Pterioida</taxon>
        <taxon>Pterioidea</taxon>
        <taxon>Pteriidae</taxon>
        <taxon>Pinctada</taxon>
    </lineage>
</organism>
<evidence type="ECO:0000256" key="10">
    <source>
        <dbReference type="ARBA" id="ARBA00022918"/>
    </source>
</evidence>
<evidence type="ECO:0000256" key="8">
    <source>
        <dbReference type="ARBA" id="ARBA00022759"/>
    </source>
</evidence>
<dbReference type="SUPFAM" id="SSF48371">
    <property type="entry name" value="ARM repeat"/>
    <property type="match status" value="1"/>
</dbReference>
<dbReference type="GO" id="GO:0005938">
    <property type="term" value="C:cell cortex"/>
    <property type="evidence" value="ECO:0007669"/>
    <property type="project" value="UniProtKB-SubCell"/>
</dbReference>
<reference evidence="15" key="1">
    <citation type="submission" date="2019-08" db="EMBL/GenBank/DDBJ databases">
        <title>The improved chromosome-level genome for the pearl oyster Pinctada fucata martensii using PacBio sequencing and Hi-C.</title>
        <authorList>
            <person name="Zheng Z."/>
        </authorList>
    </citation>
    <scope>NUCLEOTIDE SEQUENCE</scope>
    <source>
        <strain evidence="15">ZZ-2019</strain>
        <tissue evidence="15">Adductor muscle</tissue>
    </source>
</reference>
<evidence type="ECO:0000313" key="15">
    <source>
        <dbReference type="EMBL" id="KAK3101859.1"/>
    </source>
</evidence>
<dbReference type="InterPro" id="IPR036397">
    <property type="entry name" value="RNaseH_sf"/>
</dbReference>
<dbReference type="Pfam" id="PF10165">
    <property type="entry name" value="Ric8"/>
    <property type="match status" value="1"/>
</dbReference>
<evidence type="ECO:0000256" key="5">
    <source>
        <dbReference type="ARBA" id="ARBA00022679"/>
    </source>
</evidence>
<feature type="domain" description="Reverse transcriptase RNase H-like" evidence="14">
    <location>
        <begin position="62"/>
        <end position="152"/>
    </location>
</feature>
<dbReference type="InterPro" id="IPR011989">
    <property type="entry name" value="ARM-like"/>
</dbReference>
<evidence type="ECO:0000256" key="13">
    <source>
        <dbReference type="ARBA" id="ARBA00023186"/>
    </source>
</evidence>
<dbReference type="GO" id="GO:0003677">
    <property type="term" value="F:DNA binding"/>
    <property type="evidence" value="ECO:0007669"/>
    <property type="project" value="UniProtKB-KW"/>
</dbReference>
<evidence type="ECO:0000256" key="11">
    <source>
        <dbReference type="ARBA" id="ARBA00023125"/>
    </source>
</evidence>
<dbReference type="SUPFAM" id="SSF47823">
    <property type="entry name" value="lambda integrase-like, N-terminal domain"/>
    <property type="match status" value="1"/>
</dbReference>
<dbReference type="PRINTS" id="PR01802">
    <property type="entry name" value="SYNEMBRYN"/>
</dbReference>
<evidence type="ECO:0000256" key="7">
    <source>
        <dbReference type="ARBA" id="ARBA00022722"/>
    </source>
</evidence>
<dbReference type="Gene3D" id="1.10.150.130">
    <property type="match status" value="1"/>
</dbReference>
<dbReference type="GO" id="GO:0003964">
    <property type="term" value="F:RNA-directed DNA polymerase activity"/>
    <property type="evidence" value="ECO:0007669"/>
    <property type="project" value="UniProtKB-KW"/>
</dbReference>
<evidence type="ECO:0000256" key="1">
    <source>
        <dbReference type="ARBA" id="ARBA00004544"/>
    </source>
</evidence>
<dbReference type="GO" id="GO:0004519">
    <property type="term" value="F:endonuclease activity"/>
    <property type="evidence" value="ECO:0007669"/>
    <property type="project" value="UniProtKB-KW"/>
</dbReference>
<name>A0AA88YMV5_PINIB</name>
<keyword evidence="3" id="KW-0963">Cytoplasm</keyword>
<dbReference type="GO" id="GO:0016787">
    <property type="term" value="F:hydrolase activity"/>
    <property type="evidence" value="ECO:0007669"/>
    <property type="project" value="UniProtKB-KW"/>
</dbReference>
<keyword evidence="5" id="KW-0808">Transferase</keyword>
<evidence type="ECO:0000256" key="4">
    <source>
        <dbReference type="ARBA" id="ARBA00022658"/>
    </source>
</evidence>
<gene>
    <name evidence="15" type="ORF">FSP39_006844</name>
</gene>
<dbReference type="Pfam" id="PF17917">
    <property type="entry name" value="RT_RNaseH"/>
    <property type="match status" value="1"/>
</dbReference>
<dbReference type="InterPro" id="IPR013762">
    <property type="entry name" value="Integrase-like_cat_sf"/>
</dbReference>
<dbReference type="GO" id="GO:0005085">
    <property type="term" value="F:guanyl-nucleotide exchange factor activity"/>
    <property type="evidence" value="ECO:0007669"/>
    <property type="project" value="UniProtKB-KW"/>
</dbReference>
<keyword evidence="16" id="KW-1185">Reference proteome</keyword>
<dbReference type="PANTHER" id="PTHR12425:SF5">
    <property type="entry name" value="SYNEMBRYN"/>
    <property type="match status" value="1"/>
</dbReference>
<dbReference type="Gene3D" id="3.30.420.10">
    <property type="entry name" value="Ribonuclease H-like superfamily/Ribonuclease H"/>
    <property type="match status" value="1"/>
</dbReference>
<dbReference type="Gene3D" id="1.10.443.10">
    <property type="entry name" value="Intergrase catalytic core"/>
    <property type="match status" value="1"/>
</dbReference>
<dbReference type="InterPro" id="IPR019318">
    <property type="entry name" value="Gua_nucleotide_exch_fac_Ric8"/>
</dbReference>
<dbReference type="InterPro" id="IPR010998">
    <property type="entry name" value="Integrase_recombinase_N"/>
</dbReference>
<dbReference type="CDD" id="cd09275">
    <property type="entry name" value="RNase_HI_RT_DIRS1"/>
    <property type="match status" value="1"/>
</dbReference>
<dbReference type="AlphaFoldDB" id="A0AA88YMV5"/>
<keyword evidence="12" id="KW-0233">DNA recombination</keyword>
<keyword evidence="13" id="KW-0143">Chaperone</keyword>
<keyword evidence="7" id="KW-0540">Nuclease</keyword>
<keyword evidence="6" id="KW-0548">Nucleotidyltransferase</keyword>
<dbReference type="SUPFAM" id="SSF56349">
    <property type="entry name" value="DNA breaking-rejoining enzymes"/>
    <property type="match status" value="1"/>
</dbReference>
<dbReference type="Proteomes" id="UP001186944">
    <property type="component" value="Unassembled WGS sequence"/>
</dbReference>
<keyword evidence="9" id="KW-0378">Hydrolase</keyword>
<dbReference type="Gene3D" id="1.25.10.10">
    <property type="entry name" value="Leucine-rich Repeat Variant"/>
    <property type="match status" value="1"/>
</dbReference>
<keyword evidence="11" id="KW-0238">DNA-binding</keyword>
<proteinExistence type="inferred from homology"/>
<evidence type="ECO:0000313" key="16">
    <source>
        <dbReference type="Proteomes" id="UP001186944"/>
    </source>
</evidence>
<dbReference type="InterPro" id="IPR041373">
    <property type="entry name" value="RT_RNaseH"/>
</dbReference>
<accession>A0AA88YMV5</accession>
<dbReference type="InterPro" id="IPR016024">
    <property type="entry name" value="ARM-type_fold"/>
</dbReference>
<protein>
    <recommendedName>
        <fullName evidence="14">Reverse transcriptase RNase H-like domain-containing protein</fullName>
    </recommendedName>
</protein>
<evidence type="ECO:0000256" key="2">
    <source>
        <dbReference type="ARBA" id="ARBA00009049"/>
    </source>
</evidence>